<evidence type="ECO:0008006" key="4">
    <source>
        <dbReference type="Google" id="ProtNLM"/>
    </source>
</evidence>
<proteinExistence type="predicted"/>
<keyword evidence="1" id="KW-1133">Transmembrane helix</keyword>
<keyword evidence="1" id="KW-0812">Transmembrane</keyword>
<dbReference type="EMBL" id="CP088295">
    <property type="protein sequence ID" value="UUY04568.1"/>
    <property type="molecule type" value="Genomic_DNA"/>
</dbReference>
<dbReference type="PANTHER" id="PTHR33371">
    <property type="entry name" value="INTERMEMBRANE PHOSPHOLIPID TRANSPORT SYSTEM BINDING PROTEIN MLAD-RELATED"/>
    <property type="match status" value="1"/>
</dbReference>
<reference evidence="3" key="1">
    <citation type="submission" date="2021-11" db="EMBL/GenBank/DDBJ databases">
        <title>Cultivation dependent microbiological survey of springs from the worlds oldest radium mine currently devoted to the extraction of radon-saturated water.</title>
        <authorList>
            <person name="Kapinusova G."/>
            <person name="Smrhova T."/>
            <person name="Strejcek M."/>
            <person name="Suman J."/>
            <person name="Jani K."/>
            <person name="Pajer P."/>
            <person name="Uhlik O."/>
        </authorList>
    </citation>
    <scope>NUCLEOTIDE SEQUENCE [LARGE SCALE GENOMIC DNA]</scope>
    <source>
        <strain evidence="3">J379</strain>
    </source>
</reference>
<protein>
    <recommendedName>
        <fullName evidence="4">MCE family protein</fullName>
    </recommendedName>
</protein>
<name>A0ABY5PIR6_9ACTN</name>
<evidence type="ECO:0000313" key="3">
    <source>
        <dbReference type="Proteomes" id="UP001058860"/>
    </source>
</evidence>
<gene>
    <name evidence="2" type="ORF">LRS13_03260</name>
</gene>
<dbReference type="RefSeq" id="WP_353865049.1">
    <property type="nucleotide sequence ID" value="NZ_CP088295.1"/>
</dbReference>
<dbReference type="Proteomes" id="UP001058860">
    <property type="component" value="Chromosome"/>
</dbReference>
<keyword evidence="1" id="KW-0472">Membrane</keyword>
<organism evidence="2 3">
    <name type="scientific">Svornostia abyssi</name>
    <dbReference type="NCBI Taxonomy" id="2898438"/>
    <lineage>
        <taxon>Bacteria</taxon>
        <taxon>Bacillati</taxon>
        <taxon>Actinomycetota</taxon>
        <taxon>Thermoleophilia</taxon>
        <taxon>Solirubrobacterales</taxon>
        <taxon>Baekduiaceae</taxon>
        <taxon>Svornostia</taxon>
    </lineage>
</organism>
<keyword evidence="3" id="KW-1185">Reference proteome</keyword>
<accession>A0ABY5PIR6</accession>
<evidence type="ECO:0000313" key="2">
    <source>
        <dbReference type="EMBL" id="UUY04568.1"/>
    </source>
</evidence>
<evidence type="ECO:0000256" key="1">
    <source>
        <dbReference type="SAM" id="Phobius"/>
    </source>
</evidence>
<feature type="transmembrane region" description="Helical" evidence="1">
    <location>
        <begin position="26"/>
        <end position="46"/>
    </location>
</feature>
<sequence>MTRARQHRRARPFANAAGRLTAHPRLLGLVVVAIAAVGAYIVALSVNGVPFQDRYRVTVQLPPGAPPLDENDQVRIAGQRAGLVRTTRPGLDGTELDIEMTGQYWPLGDQTTAMIRVKPGTGLTFIDLRPAGSATLPEGGVIPASRVRAGTTLTDVAETFTDSTQRAMSGTIVSAGSAVAGQGDDLNAALRELPRVLDEGVPLLDALTPRPGELAGLLTDGGQVAGALGASGQLPSMLENTSETVGALDRRRDDLGRLLDRTPPAFERLVAVEPRLAVFLARLERLVGDVSPMAESLERELPALRRLLATGPTLQRAAQRLGPAAAQALASAPDAMTALDGPVQLIPPLVDEIDAILAVLLPYKADLRDGVAGLTASTSIPFAEGPSAPGSPVVRAMPGLACSAKRNPYPEPGAWVEDKGERGKC</sequence>
<dbReference type="PANTHER" id="PTHR33371:SF4">
    <property type="entry name" value="INTERMEMBRANE PHOSPHOLIPID TRANSPORT SYSTEM BINDING PROTEIN MLAD"/>
    <property type="match status" value="1"/>
</dbReference>
<dbReference type="InterPro" id="IPR052336">
    <property type="entry name" value="MlaD_Phospholipid_Transporter"/>
</dbReference>